<evidence type="ECO:0000256" key="1">
    <source>
        <dbReference type="SAM" id="Coils"/>
    </source>
</evidence>
<gene>
    <name evidence="2" type="ORF">COV74_02100</name>
</gene>
<name>A0A2H0LRP1_9BACT</name>
<organism evidence="2 3">
    <name type="scientific">Candidatus Abzuiibacterium crystallinum</name>
    <dbReference type="NCBI Taxonomy" id="1974748"/>
    <lineage>
        <taxon>Bacteria</taxon>
        <taxon>Pseudomonadati</taxon>
        <taxon>Candidatus Omnitrophota</taxon>
        <taxon>Candidatus Abzuiibacterium</taxon>
    </lineage>
</organism>
<reference evidence="2 3" key="1">
    <citation type="submission" date="2017-09" db="EMBL/GenBank/DDBJ databases">
        <title>Depth-based differentiation of microbial function through sediment-hosted aquifers and enrichment of novel symbionts in the deep terrestrial subsurface.</title>
        <authorList>
            <person name="Probst A.J."/>
            <person name="Ladd B."/>
            <person name="Jarett J.K."/>
            <person name="Geller-Mcgrath D.E."/>
            <person name="Sieber C.M."/>
            <person name="Emerson J.B."/>
            <person name="Anantharaman K."/>
            <person name="Thomas B.C."/>
            <person name="Malmstrom R."/>
            <person name="Stieglmeier M."/>
            <person name="Klingl A."/>
            <person name="Woyke T."/>
            <person name="Ryan C.M."/>
            <person name="Banfield J.F."/>
        </authorList>
    </citation>
    <scope>NUCLEOTIDE SEQUENCE [LARGE SCALE GENOMIC DNA]</scope>
    <source>
        <strain evidence="2">CG11_big_fil_rev_8_21_14_0_20_45_26</strain>
    </source>
</reference>
<dbReference type="AlphaFoldDB" id="A0A2H0LRP1"/>
<accession>A0A2H0LRP1</accession>
<comment type="caution">
    <text evidence="2">The sequence shown here is derived from an EMBL/GenBank/DDBJ whole genome shotgun (WGS) entry which is preliminary data.</text>
</comment>
<evidence type="ECO:0000313" key="3">
    <source>
        <dbReference type="Proteomes" id="UP000230859"/>
    </source>
</evidence>
<evidence type="ECO:0000313" key="2">
    <source>
        <dbReference type="EMBL" id="PIQ87099.1"/>
    </source>
</evidence>
<keyword evidence="1" id="KW-0175">Coiled coil</keyword>
<dbReference type="Proteomes" id="UP000230859">
    <property type="component" value="Unassembled WGS sequence"/>
</dbReference>
<protein>
    <submittedName>
        <fullName evidence="2">Uncharacterized protein</fullName>
    </submittedName>
</protein>
<proteinExistence type="predicted"/>
<feature type="coiled-coil region" evidence="1">
    <location>
        <begin position="32"/>
        <end position="59"/>
    </location>
</feature>
<dbReference type="EMBL" id="PCVY01000020">
    <property type="protein sequence ID" value="PIQ87099.1"/>
    <property type="molecule type" value="Genomic_DNA"/>
</dbReference>
<sequence>MTSQENRIPNEREFKVILEDIHSQFRAFGEELISVNRRLDRMEGDIHELKSDVSLLKSDIIVVKMVLKTVATKDDLLVINRRLTALENN</sequence>